<keyword evidence="3" id="KW-1003">Cell membrane</keyword>
<dbReference type="FunFam" id="3.40.50.300:FF:000127">
    <property type="entry name" value="Ribose import ATP-binding protein RbsA"/>
    <property type="match status" value="1"/>
</dbReference>
<proteinExistence type="predicted"/>
<protein>
    <submittedName>
        <fullName evidence="11">ABC transporter ATP-binding protein</fullName>
        <ecNumber evidence="11">3.6.3.17</ecNumber>
    </submittedName>
</protein>
<dbReference type="GO" id="GO:0005886">
    <property type="term" value="C:plasma membrane"/>
    <property type="evidence" value="ECO:0007669"/>
    <property type="project" value="UniProtKB-SubCell"/>
</dbReference>
<dbReference type="InterPro" id="IPR003593">
    <property type="entry name" value="AAA+_ATPase"/>
</dbReference>
<evidence type="ECO:0000256" key="3">
    <source>
        <dbReference type="ARBA" id="ARBA00022475"/>
    </source>
</evidence>
<reference evidence="11 12" key="1">
    <citation type="submission" date="2014-03" db="EMBL/GenBank/DDBJ databases">
        <title>Genomics of Bifidobacteria.</title>
        <authorList>
            <person name="Ventura M."/>
            <person name="Milani C."/>
            <person name="Lugli G.A."/>
        </authorList>
    </citation>
    <scope>NUCLEOTIDE SEQUENCE [LARGE SCALE GENOMIC DNA]</scope>
    <source>
        <strain evidence="11 12">DSM 23968</strain>
    </source>
</reference>
<dbReference type="SMART" id="SM00382">
    <property type="entry name" value="AAA"/>
    <property type="match status" value="2"/>
</dbReference>
<dbReference type="Pfam" id="PF00005">
    <property type="entry name" value="ABC_tran"/>
    <property type="match status" value="2"/>
</dbReference>
<dbReference type="CDD" id="cd03215">
    <property type="entry name" value="ABC_Carb_Monos_II"/>
    <property type="match status" value="1"/>
</dbReference>
<evidence type="ECO:0000259" key="10">
    <source>
        <dbReference type="PROSITE" id="PS50893"/>
    </source>
</evidence>
<keyword evidence="6 11" id="KW-0067">ATP-binding</keyword>
<keyword evidence="7" id="KW-1278">Translocase</keyword>
<keyword evidence="12" id="KW-1185">Reference proteome</keyword>
<evidence type="ECO:0000256" key="4">
    <source>
        <dbReference type="ARBA" id="ARBA00022737"/>
    </source>
</evidence>
<dbReference type="PANTHER" id="PTHR43790:SF9">
    <property type="entry name" value="GALACTOFURANOSE TRANSPORTER ATP-BINDING PROTEIN YTFR"/>
    <property type="match status" value="1"/>
</dbReference>
<keyword evidence="4" id="KW-0677">Repeat</keyword>
<dbReference type="EC" id="3.6.3.17" evidence="11"/>
<dbReference type="PROSITE" id="PS50893">
    <property type="entry name" value="ABC_TRANSPORTER_2"/>
    <property type="match status" value="2"/>
</dbReference>
<dbReference type="PROSITE" id="PS00211">
    <property type="entry name" value="ABC_TRANSPORTER_1"/>
    <property type="match status" value="1"/>
</dbReference>
<dbReference type="Gene3D" id="3.40.50.300">
    <property type="entry name" value="P-loop containing nucleotide triphosphate hydrolases"/>
    <property type="match status" value="2"/>
</dbReference>
<evidence type="ECO:0000256" key="9">
    <source>
        <dbReference type="SAM" id="Coils"/>
    </source>
</evidence>
<dbReference type="EMBL" id="JGZP01000011">
    <property type="protein sequence ID" value="KFI97894.1"/>
    <property type="molecule type" value="Genomic_DNA"/>
</dbReference>
<accession>A0A087DQU4</accession>
<evidence type="ECO:0000313" key="12">
    <source>
        <dbReference type="Proteomes" id="UP000029004"/>
    </source>
</evidence>
<dbReference type="eggNOG" id="COG1129">
    <property type="taxonomic scope" value="Bacteria"/>
</dbReference>
<evidence type="ECO:0000256" key="7">
    <source>
        <dbReference type="ARBA" id="ARBA00022967"/>
    </source>
</evidence>
<evidence type="ECO:0000256" key="8">
    <source>
        <dbReference type="ARBA" id="ARBA00023136"/>
    </source>
</evidence>
<feature type="coiled-coil region" evidence="9">
    <location>
        <begin position="493"/>
        <end position="520"/>
    </location>
</feature>
<dbReference type="InterPro" id="IPR050107">
    <property type="entry name" value="ABC_carbohydrate_import_ATPase"/>
</dbReference>
<dbReference type="GO" id="GO:0005524">
    <property type="term" value="F:ATP binding"/>
    <property type="evidence" value="ECO:0007669"/>
    <property type="project" value="UniProtKB-KW"/>
</dbReference>
<dbReference type="PANTHER" id="PTHR43790">
    <property type="entry name" value="CARBOHYDRATE TRANSPORT ATP-BINDING PROTEIN MG119-RELATED"/>
    <property type="match status" value="1"/>
</dbReference>
<keyword evidence="5" id="KW-0547">Nucleotide-binding</keyword>
<keyword evidence="2" id="KW-0813">Transport</keyword>
<dbReference type="InterPro" id="IPR003439">
    <property type="entry name" value="ABC_transporter-like_ATP-bd"/>
</dbReference>
<dbReference type="CDD" id="cd03216">
    <property type="entry name" value="ABC_Carb_Monos_I"/>
    <property type="match status" value="1"/>
</dbReference>
<dbReference type="SUPFAM" id="SSF52540">
    <property type="entry name" value="P-loop containing nucleoside triphosphate hydrolases"/>
    <property type="match status" value="2"/>
</dbReference>
<evidence type="ECO:0000256" key="6">
    <source>
        <dbReference type="ARBA" id="ARBA00022840"/>
    </source>
</evidence>
<evidence type="ECO:0000256" key="2">
    <source>
        <dbReference type="ARBA" id="ARBA00022448"/>
    </source>
</evidence>
<organism evidence="11 12">
    <name type="scientific">Bifidobacterium stellenboschense</name>
    <dbReference type="NCBI Taxonomy" id="762211"/>
    <lineage>
        <taxon>Bacteria</taxon>
        <taxon>Bacillati</taxon>
        <taxon>Actinomycetota</taxon>
        <taxon>Actinomycetes</taxon>
        <taxon>Bifidobacteriales</taxon>
        <taxon>Bifidobacteriaceae</taxon>
        <taxon>Bifidobacterium</taxon>
    </lineage>
</organism>
<feature type="domain" description="ABC transporter" evidence="10">
    <location>
        <begin position="294"/>
        <end position="537"/>
    </location>
</feature>
<sequence>MMVYEERSSYTIIHVRPKYHKTVTIPLFKGNEMTDKTPIVVMKGITIEFPGVKALDGVDLTLYPGEVHALMGENGAGKSTMIKALTGVYKIDAGTITVEGKPQQFNGTLDAQNAGIATVYQEVNLCTNLSVGENVMLGHEKRGPFGIDWKKTHEAAKTYLKQMGLEHIDPHTPLSSISIAMQQLVAIARAMVINAKVLILDEPTSSLDANEVQDLFAIMRKVRDSGVAILFVSHFLDQIYEITDRLTVLRNGKFIKEVMTKDTPRDELIGMMIGKSAEELSQIGAKKARRAIEPGEKPIVDVKGLGKKGTINPVDLDIYAGEVVGFAGLLGSGRTELGRLLYGADKPDSGEYTLNGKQVSINDPATALKNKIAYSTENRRDEGIIGDLTVRQNILIALQATRGMFKPIPKKEADAIVDKYMKEMNVRPADPDRPIKNLSGGNQQKVLIGRWLATHPELLILDEPTRGIDIGAKAEIQQVVLDLASKGMGVVFISSELEEVVRLSDDIEVLKDRHKIAEIENGDTVSQSTIVETIANTNVKN</sequence>
<dbReference type="AlphaFoldDB" id="A0A087DQU4"/>
<name>A0A087DQU4_9BIFI</name>
<keyword evidence="8" id="KW-0472">Membrane</keyword>
<dbReference type="GO" id="GO:0016887">
    <property type="term" value="F:ATP hydrolysis activity"/>
    <property type="evidence" value="ECO:0007669"/>
    <property type="project" value="InterPro"/>
</dbReference>
<comment type="subcellular location">
    <subcellularLocation>
        <location evidence="1">Cell membrane</location>
        <topology evidence="1">Peripheral membrane protein</topology>
    </subcellularLocation>
</comment>
<dbReference type="STRING" id="762211.BSTEL_0705"/>
<keyword evidence="9" id="KW-0175">Coiled coil</keyword>
<keyword evidence="11" id="KW-0378">Hydrolase</keyword>
<evidence type="ECO:0000313" key="11">
    <source>
        <dbReference type="EMBL" id="KFI97894.1"/>
    </source>
</evidence>
<evidence type="ECO:0000256" key="5">
    <source>
        <dbReference type="ARBA" id="ARBA00022741"/>
    </source>
</evidence>
<dbReference type="Proteomes" id="UP000029004">
    <property type="component" value="Unassembled WGS sequence"/>
</dbReference>
<dbReference type="InterPro" id="IPR017871">
    <property type="entry name" value="ABC_transporter-like_CS"/>
</dbReference>
<feature type="domain" description="ABC transporter" evidence="10">
    <location>
        <begin position="40"/>
        <end position="276"/>
    </location>
</feature>
<evidence type="ECO:0000256" key="1">
    <source>
        <dbReference type="ARBA" id="ARBA00004202"/>
    </source>
</evidence>
<comment type="caution">
    <text evidence="11">The sequence shown here is derived from an EMBL/GenBank/DDBJ whole genome shotgun (WGS) entry which is preliminary data.</text>
</comment>
<dbReference type="InterPro" id="IPR027417">
    <property type="entry name" value="P-loop_NTPase"/>
</dbReference>
<gene>
    <name evidence="11" type="ORF">BSTEL_0705</name>
</gene>